<dbReference type="NCBIfam" id="TIGR00040">
    <property type="entry name" value="yfcE"/>
    <property type="match status" value="1"/>
</dbReference>
<organism evidence="2">
    <name type="scientific">marine metagenome</name>
    <dbReference type="NCBI Taxonomy" id="408172"/>
    <lineage>
        <taxon>unclassified sequences</taxon>
        <taxon>metagenomes</taxon>
        <taxon>ecological metagenomes</taxon>
    </lineage>
</organism>
<dbReference type="Gene3D" id="3.60.21.10">
    <property type="match status" value="1"/>
</dbReference>
<dbReference type="SUPFAM" id="SSF56300">
    <property type="entry name" value="Metallo-dependent phosphatases"/>
    <property type="match status" value="1"/>
</dbReference>
<dbReference type="Pfam" id="PF12850">
    <property type="entry name" value="Metallophos_2"/>
    <property type="match status" value="1"/>
</dbReference>
<sequence length="155" mass="17015">MKIGLISDTHGQVPNAVHAALAGVDYILHGGDVGPMDVITELEAIAPVRAVLGNTDYGIQLPETRLEEFRDNKIMIHHIVNVDFPSQQVRTILNSDKPNIVVFGHTHVPFDERRNGIWFINPGSASRPRDNSSASVAILDFYGHIPKLQHLALVG</sequence>
<dbReference type="InterPro" id="IPR024654">
    <property type="entry name" value="Calcineurin-like_PHP_lpxH"/>
</dbReference>
<dbReference type="EMBL" id="UINC01066141">
    <property type="protein sequence ID" value="SVB96533.1"/>
    <property type="molecule type" value="Genomic_DNA"/>
</dbReference>
<gene>
    <name evidence="2" type="ORF">METZ01_LOCUS249387</name>
</gene>
<protein>
    <recommendedName>
        <fullName evidence="1">Calcineurin-like phosphoesterase domain-containing protein</fullName>
    </recommendedName>
</protein>
<dbReference type="InterPro" id="IPR029052">
    <property type="entry name" value="Metallo-depent_PP-like"/>
</dbReference>
<name>A0A382ICA3_9ZZZZ</name>
<evidence type="ECO:0000259" key="1">
    <source>
        <dbReference type="Pfam" id="PF12850"/>
    </source>
</evidence>
<dbReference type="PANTHER" id="PTHR11124">
    <property type="entry name" value="VACUOLAR SORTING PROTEIN VPS29"/>
    <property type="match status" value="1"/>
</dbReference>
<feature type="domain" description="Calcineurin-like phosphoesterase" evidence="1">
    <location>
        <begin position="1"/>
        <end position="141"/>
    </location>
</feature>
<reference evidence="2" key="1">
    <citation type="submission" date="2018-05" db="EMBL/GenBank/DDBJ databases">
        <authorList>
            <person name="Lanie J.A."/>
            <person name="Ng W.-L."/>
            <person name="Kazmierczak K.M."/>
            <person name="Andrzejewski T.M."/>
            <person name="Davidsen T.M."/>
            <person name="Wayne K.J."/>
            <person name="Tettelin H."/>
            <person name="Glass J.I."/>
            <person name="Rusch D."/>
            <person name="Podicherti R."/>
            <person name="Tsui H.-C.T."/>
            <person name="Winkler M.E."/>
        </authorList>
    </citation>
    <scope>NUCLEOTIDE SEQUENCE</scope>
</reference>
<dbReference type="AlphaFoldDB" id="A0A382ICA3"/>
<proteinExistence type="predicted"/>
<dbReference type="InterPro" id="IPR000979">
    <property type="entry name" value="Phosphodiesterase_MJ0936/Vps29"/>
</dbReference>
<evidence type="ECO:0000313" key="2">
    <source>
        <dbReference type="EMBL" id="SVB96533.1"/>
    </source>
</evidence>
<accession>A0A382ICA3</accession>